<dbReference type="PANTHER" id="PTHR43858">
    <property type="entry name" value="ENERGY-DEPENDENT TRANSLATIONAL THROTTLE PROTEIN ETTA"/>
    <property type="match status" value="1"/>
</dbReference>
<dbReference type="GO" id="GO:0019843">
    <property type="term" value="F:rRNA binding"/>
    <property type="evidence" value="ECO:0007669"/>
    <property type="project" value="UniProtKB-KW"/>
</dbReference>
<evidence type="ECO:0000256" key="2">
    <source>
        <dbReference type="ARBA" id="ARBA00022490"/>
    </source>
</evidence>
<dbReference type="GO" id="GO:0005524">
    <property type="term" value="F:ATP binding"/>
    <property type="evidence" value="ECO:0007669"/>
    <property type="project" value="UniProtKB-KW"/>
</dbReference>
<organism evidence="13">
    <name type="scientific">Spongospora subterranea</name>
    <dbReference type="NCBI Taxonomy" id="70186"/>
    <lineage>
        <taxon>Eukaryota</taxon>
        <taxon>Sar</taxon>
        <taxon>Rhizaria</taxon>
        <taxon>Endomyxa</taxon>
        <taxon>Phytomyxea</taxon>
        <taxon>Plasmodiophorida</taxon>
        <taxon>Plasmodiophoridae</taxon>
        <taxon>Spongospora</taxon>
    </lineage>
</organism>
<dbReference type="InterPro" id="IPR003439">
    <property type="entry name" value="ABC_transporter-like_ATP-bd"/>
</dbReference>
<evidence type="ECO:0000256" key="1">
    <source>
        <dbReference type="ARBA" id="ARBA00005868"/>
    </source>
</evidence>
<keyword evidence="6" id="KW-0547">Nucleotide-binding</keyword>
<evidence type="ECO:0000256" key="4">
    <source>
        <dbReference type="ARBA" id="ARBA00022730"/>
    </source>
</evidence>
<accession>A0A0H5RCW5</accession>
<proteinExistence type="inferred from homology"/>
<dbReference type="AlphaFoldDB" id="A0A0H5RCW5"/>
<dbReference type="SMART" id="SM00382">
    <property type="entry name" value="AAA"/>
    <property type="match status" value="2"/>
</dbReference>
<protein>
    <recommendedName>
        <fullName evidence="12">ABC transporter domain-containing protein</fullName>
    </recommendedName>
</protein>
<dbReference type="GO" id="GO:0045900">
    <property type="term" value="P:negative regulation of translational elongation"/>
    <property type="evidence" value="ECO:0007669"/>
    <property type="project" value="InterPro"/>
</dbReference>
<evidence type="ECO:0000256" key="3">
    <source>
        <dbReference type="ARBA" id="ARBA00022555"/>
    </source>
</evidence>
<dbReference type="Pfam" id="PF00005">
    <property type="entry name" value="ABC_tran"/>
    <property type="match status" value="2"/>
</dbReference>
<dbReference type="FunFam" id="3.40.50.300:FF:000183">
    <property type="entry name" value="ABC transporter ATP-binding protein yjjK"/>
    <property type="match status" value="1"/>
</dbReference>
<evidence type="ECO:0000256" key="9">
    <source>
        <dbReference type="ARBA" id="ARBA00022845"/>
    </source>
</evidence>
<dbReference type="PROSITE" id="PS00211">
    <property type="entry name" value="ABC_TRANSPORTER_1"/>
    <property type="match status" value="1"/>
</dbReference>
<evidence type="ECO:0000256" key="11">
    <source>
        <dbReference type="ARBA" id="ARBA00022917"/>
    </source>
</evidence>
<keyword evidence="9" id="KW-0810">Translation regulation</keyword>
<dbReference type="InterPro" id="IPR027417">
    <property type="entry name" value="P-loop_NTPase"/>
</dbReference>
<comment type="similarity">
    <text evidence="1">Belongs to the ABC transporter superfamily. ABCF family. Translational throttle EttA subfamily.</text>
</comment>
<feature type="domain" description="ABC transporter" evidence="12">
    <location>
        <begin position="26"/>
        <end position="280"/>
    </location>
</feature>
<dbReference type="FunFam" id="3.40.50.300:FF:000011">
    <property type="entry name" value="Putative ABC transporter ATP-binding component"/>
    <property type="match status" value="1"/>
</dbReference>
<feature type="domain" description="ABC transporter" evidence="12">
    <location>
        <begin position="348"/>
        <end position="565"/>
    </location>
</feature>
<keyword evidence="4" id="KW-0699">rRNA-binding</keyword>
<keyword evidence="7" id="KW-0378">Hydrolase</keyword>
<evidence type="ECO:0000256" key="8">
    <source>
        <dbReference type="ARBA" id="ARBA00022840"/>
    </source>
</evidence>
<keyword evidence="11" id="KW-0648">Protein biosynthesis</keyword>
<dbReference type="PROSITE" id="PS50893">
    <property type="entry name" value="ABC_TRANSPORTER_2"/>
    <property type="match status" value="2"/>
</dbReference>
<dbReference type="InterPro" id="IPR022374">
    <property type="entry name" value="EttA"/>
</dbReference>
<evidence type="ECO:0000259" key="12">
    <source>
        <dbReference type="PROSITE" id="PS50893"/>
    </source>
</evidence>
<dbReference type="SUPFAM" id="SSF52540">
    <property type="entry name" value="P-loop containing nucleoside triphosphate hydrolases"/>
    <property type="match status" value="2"/>
</dbReference>
<evidence type="ECO:0000256" key="6">
    <source>
        <dbReference type="ARBA" id="ARBA00022741"/>
    </source>
</evidence>
<dbReference type="InterPro" id="IPR003593">
    <property type="entry name" value="AAA+_ATPase"/>
</dbReference>
<dbReference type="GO" id="GO:0016887">
    <property type="term" value="F:ATP hydrolysis activity"/>
    <property type="evidence" value="ECO:0007669"/>
    <property type="project" value="InterPro"/>
</dbReference>
<dbReference type="Gene3D" id="3.40.50.300">
    <property type="entry name" value="P-loop containing nucleotide triphosphate hydrolases"/>
    <property type="match status" value="2"/>
</dbReference>
<name>A0A0H5RCW5_9EUKA</name>
<evidence type="ECO:0000256" key="10">
    <source>
        <dbReference type="ARBA" id="ARBA00022884"/>
    </source>
</evidence>
<keyword evidence="10" id="KW-0694">RNA-binding</keyword>
<dbReference type="Pfam" id="PF12848">
    <property type="entry name" value="ABC_tran_Xtn"/>
    <property type="match status" value="1"/>
</dbReference>
<dbReference type="NCBIfam" id="NF008775">
    <property type="entry name" value="PRK11819.1"/>
    <property type="match status" value="1"/>
</dbReference>
<evidence type="ECO:0000313" key="13">
    <source>
        <dbReference type="EMBL" id="CRZ11601.1"/>
    </source>
</evidence>
<keyword evidence="3" id="KW-0820">tRNA-binding</keyword>
<dbReference type="GO" id="GO:0000049">
    <property type="term" value="F:tRNA binding"/>
    <property type="evidence" value="ECO:0007669"/>
    <property type="project" value="UniProtKB-KW"/>
</dbReference>
<dbReference type="InterPro" id="IPR032781">
    <property type="entry name" value="ABC_tran_Xtn"/>
</dbReference>
<evidence type="ECO:0000256" key="5">
    <source>
        <dbReference type="ARBA" id="ARBA00022737"/>
    </source>
</evidence>
<dbReference type="CDD" id="cd03221">
    <property type="entry name" value="ABCF_EF-3"/>
    <property type="match status" value="2"/>
</dbReference>
<sequence length="572" mass="63361">MPIMVSFRAITRYTHIRYHSTNPIICTLNAVSKRLSPDRVLFANGVNLTFSKGAKIGMVGPNGIGKSSLLKIIAGFDNEYDGEISRSQDMTVAYLDQEPHLDPKISVLDNIRQRLHKHFDLLDQFEQVSMKFAEPDADIEALVEQQSSLQAIIDENDLWNLDRRISVFMAALCCPPPDCIVGPLSGGEKRRVALCAMLLSAADFLLLDEPTNHMDAMSVAWLEKYLHSYKGTVLAVTHDRYFLDNVATSIFEANTASVQTHTGNYSKFLEQSVLRTSVQQRTLSGKEAQIAAELEWIRKGGRQIASKARMKQFEALVDEAKSESRVNNSLARGKLIIPHGRRLGDRVLECNNVSKSFDGRTLISNLSFTVEPGAIIGIVGANGTGKSTLLRMLVGELTPDTGSIALGSTVEVGYVLQSRAELDPTQSVFREIVPDLQPVRVGRMMMPARQYVAQFNFTGTDQEKLIGQLSGGERNRVHLAKLLRNGCNLLILDEPTNDLDVTTLRALEEGLEDFPGSAIIVSHDRWFLDRTCTHILAFESDGTVRMFAGNYSEYRALGKGRTGSIQSPESIR</sequence>
<dbReference type="EMBL" id="HACM01011159">
    <property type="protein sequence ID" value="CRZ11601.1"/>
    <property type="molecule type" value="Transcribed_RNA"/>
</dbReference>
<dbReference type="InterPro" id="IPR017871">
    <property type="entry name" value="ABC_transporter-like_CS"/>
</dbReference>
<reference evidence="13" key="1">
    <citation type="submission" date="2015-04" db="EMBL/GenBank/DDBJ databases">
        <title>The genome sequence of the plant pathogenic Rhizarian Plasmodiophora brassicae reveals insights in its biotrophic life cycle and the origin of chitin synthesis.</title>
        <authorList>
            <person name="Schwelm A."/>
            <person name="Fogelqvist J."/>
            <person name="Knaust A."/>
            <person name="Julke S."/>
            <person name="Lilja T."/>
            <person name="Dhandapani V."/>
            <person name="Bonilla-Rosso G."/>
            <person name="Karlsson M."/>
            <person name="Shevchenko A."/>
            <person name="Choi S.R."/>
            <person name="Kim H.G."/>
            <person name="Park J.Y."/>
            <person name="Lim Y.P."/>
            <person name="Ludwig-Muller J."/>
            <person name="Dixelius C."/>
        </authorList>
    </citation>
    <scope>NUCLEOTIDE SEQUENCE</scope>
    <source>
        <tissue evidence="13">Potato root galls</tissue>
    </source>
</reference>
<keyword evidence="5" id="KW-0677">Repeat</keyword>
<dbReference type="GO" id="GO:0006412">
    <property type="term" value="P:translation"/>
    <property type="evidence" value="ECO:0007669"/>
    <property type="project" value="UniProtKB-KW"/>
</dbReference>
<dbReference type="PANTHER" id="PTHR43858:SF1">
    <property type="entry name" value="ABC TRANSPORTER-RELATED PROTEIN"/>
    <property type="match status" value="1"/>
</dbReference>
<keyword evidence="2" id="KW-0963">Cytoplasm</keyword>
<keyword evidence="8" id="KW-0067">ATP-binding</keyword>
<evidence type="ECO:0000256" key="7">
    <source>
        <dbReference type="ARBA" id="ARBA00022801"/>
    </source>
</evidence>